<evidence type="ECO:0000313" key="2">
    <source>
        <dbReference type="Proteomes" id="UP001430377"/>
    </source>
</evidence>
<dbReference type="AlphaFoldDB" id="A0AAW4PYQ2"/>
<dbReference type="RefSeq" id="WP_220620094.1">
    <property type="nucleotide sequence ID" value="NZ_RKLR01000011.1"/>
</dbReference>
<sequence>MQAQSLVVGARALDRRADALLAKQRLEPTSTRRQGLAQLSTLSTLNALIAAGTPLPVPGTTDSENGLVRRLLERLYADGDLSLAALDESLCNRAAQIDRVTTAGPILIIPLGLEGTARHNWRPVFRLLIDRLDDTEAKCDRVVARTETLSSASVAHRTWQSTVETVRETRDLLRTQLARQERLRRLYTKPADEPAEFAAWTIDQLTDATTEP</sequence>
<accession>A0AAW4PYQ2</accession>
<dbReference type="Proteomes" id="UP001430377">
    <property type="component" value="Unassembled WGS sequence"/>
</dbReference>
<organism evidence="1 2">
    <name type="scientific">Haloarcula rubra</name>
    <dbReference type="NCBI Taxonomy" id="2487747"/>
    <lineage>
        <taxon>Archaea</taxon>
        <taxon>Methanobacteriati</taxon>
        <taxon>Methanobacteriota</taxon>
        <taxon>Stenosarchaea group</taxon>
        <taxon>Halobacteria</taxon>
        <taxon>Halobacteriales</taxon>
        <taxon>Haloarculaceae</taxon>
        <taxon>Haloarcula</taxon>
    </lineage>
</organism>
<evidence type="ECO:0000313" key="1">
    <source>
        <dbReference type="EMBL" id="MBX0325229.1"/>
    </source>
</evidence>
<name>A0AAW4PYQ2_9EURY</name>
<protein>
    <submittedName>
        <fullName evidence="1">Uncharacterized protein</fullName>
    </submittedName>
</protein>
<proteinExistence type="predicted"/>
<dbReference type="EMBL" id="RKLR01000011">
    <property type="protein sequence ID" value="MBX0325229.1"/>
    <property type="molecule type" value="Genomic_DNA"/>
</dbReference>
<comment type="caution">
    <text evidence="1">The sequence shown here is derived from an EMBL/GenBank/DDBJ whole genome shotgun (WGS) entry which is preliminary data.</text>
</comment>
<gene>
    <name evidence="1" type="ORF">EGH21_19570</name>
</gene>
<keyword evidence="2" id="KW-1185">Reference proteome</keyword>
<reference evidence="1 2" key="1">
    <citation type="submission" date="2021-06" db="EMBL/GenBank/DDBJ databases">
        <title>Halomicroarcula sp. a new haloarchaeum isolated from saline soil.</title>
        <authorList>
            <person name="Duran-Viseras A."/>
            <person name="Sanchez-Porro C."/>
            <person name="Ventosa A."/>
        </authorList>
    </citation>
    <scope>NUCLEOTIDE SEQUENCE [LARGE SCALE GENOMIC DNA]</scope>
    <source>
        <strain evidence="1 2">F13</strain>
    </source>
</reference>